<gene>
    <name evidence="1" type="ORF">FHW36_104279</name>
</gene>
<organism evidence="1 2">
    <name type="scientific">Chitinophaga polysaccharea</name>
    <dbReference type="NCBI Taxonomy" id="1293035"/>
    <lineage>
        <taxon>Bacteria</taxon>
        <taxon>Pseudomonadati</taxon>
        <taxon>Bacteroidota</taxon>
        <taxon>Chitinophagia</taxon>
        <taxon>Chitinophagales</taxon>
        <taxon>Chitinophagaceae</taxon>
        <taxon>Chitinophaga</taxon>
    </lineage>
</organism>
<dbReference type="Proteomes" id="UP000320811">
    <property type="component" value="Unassembled WGS sequence"/>
</dbReference>
<evidence type="ECO:0000313" key="1">
    <source>
        <dbReference type="EMBL" id="TWF40596.1"/>
    </source>
</evidence>
<protein>
    <submittedName>
        <fullName evidence="1">Tellurite resistance protein TerA</fullName>
    </submittedName>
</protein>
<dbReference type="AlphaFoldDB" id="A0A561PR44"/>
<proteinExistence type="predicted"/>
<name>A0A561PR44_9BACT</name>
<comment type="caution">
    <text evidence="1">The sequence shown here is derived from an EMBL/GenBank/DDBJ whole genome shotgun (WGS) entry which is preliminary data.</text>
</comment>
<dbReference type="EMBL" id="VIWO01000004">
    <property type="protein sequence ID" value="TWF40596.1"/>
    <property type="molecule type" value="Genomic_DNA"/>
</dbReference>
<dbReference type="OrthoDB" id="4123258at2"/>
<dbReference type="CDD" id="cd06974">
    <property type="entry name" value="TerD_like"/>
    <property type="match status" value="1"/>
</dbReference>
<sequence length="219" mass="24068">MAINLQKITLEKAGDSHVIDLSKKIDSITQEININLNWSKVSPKGLFGRIFSESADIDLDLGCFYELNNGEKNVIDGLQFSKGRGGAKDRHTRQGRYTAAPWIWHTGDDRGAAAGSGENIIVNPKGMQDLKRIVIYCFIYEGVAKWQETNAVVTVSVPGSADIEVQMGKQSSPYNFCAIAEILFSGNAISVKKLVTFHLQHGECDKAYKWGLTWGAGSK</sequence>
<dbReference type="RefSeq" id="WP_145670587.1">
    <property type="nucleotide sequence ID" value="NZ_VIWO01000004.1"/>
</dbReference>
<evidence type="ECO:0000313" key="2">
    <source>
        <dbReference type="Proteomes" id="UP000320811"/>
    </source>
</evidence>
<keyword evidence="2" id="KW-1185">Reference proteome</keyword>
<dbReference type="Gene3D" id="2.60.60.30">
    <property type="entry name" value="sav2460 like domains"/>
    <property type="match status" value="1"/>
</dbReference>
<reference evidence="1 2" key="1">
    <citation type="submission" date="2019-06" db="EMBL/GenBank/DDBJ databases">
        <title>Sorghum-associated microbial communities from plants grown in Nebraska, USA.</title>
        <authorList>
            <person name="Schachtman D."/>
        </authorList>
    </citation>
    <scope>NUCLEOTIDE SEQUENCE [LARGE SCALE GENOMIC DNA]</scope>
    <source>
        <strain evidence="1 2">1209</strain>
    </source>
</reference>
<accession>A0A561PR44</accession>
<dbReference type="InterPro" id="IPR003325">
    <property type="entry name" value="TerD"/>
</dbReference>